<keyword evidence="2" id="KW-1185">Reference proteome</keyword>
<dbReference type="EMBL" id="MT701590">
    <property type="protein sequence ID" value="QPB09264.1"/>
    <property type="molecule type" value="Genomic_DNA"/>
</dbReference>
<name>A0A873WV14_9CAUD</name>
<proteinExistence type="predicted"/>
<dbReference type="Proteomes" id="UP000662782">
    <property type="component" value="Segment"/>
</dbReference>
<organism evidence="1 2">
    <name type="scientific">Klebsiella phage Miami</name>
    <dbReference type="NCBI Taxonomy" id="2767581"/>
    <lineage>
        <taxon>Viruses</taxon>
        <taxon>Duplodnaviria</taxon>
        <taxon>Heunggongvirae</taxon>
        <taxon>Uroviricota</taxon>
        <taxon>Caudoviricetes</taxon>
        <taxon>Chimalliviridae</taxon>
        <taxon>Miamivirus</taxon>
        <taxon>Miamivirus miami</taxon>
    </lineage>
</organism>
<protein>
    <submittedName>
        <fullName evidence="1">Uncharacterized protein</fullName>
    </submittedName>
</protein>
<reference evidence="1 2" key="1">
    <citation type="submission" date="2020-07" db="EMBL/GenBank/DDBJ databases">
        <title>Complete genome sequence of Klebsiella pneumoniae phage Miami.</title>
        <authorList>
            <person name="Mora D.A."/>
            <person name="Lessor L."/>
            <person name="Gill J."/>
            <person name="Liu M."/>
        </authorList>
    </citation>
    <scope>NUCLEOTIDE SEQUENCE [LARGE SCALE GENOMIC DNA]</scope>
</reference>
<evidence type="ECO:0000313" key="1">
    <source>
        <dbReference type="EMBL" id="QPB09264.1"/>
    </source>
</evidence>
<accession>A0A873WV14</accession>
<sequence>MTIKTLSGRLFLNRDKSNLNSVSWSAKVTIVDYETKKKEKIHNEIFDANLTIRKGNSSVVLHTNNDGVDKNFESFLSKLRLISTHVRDFVEQCEIKRSKPTQVKTERYWLNDPEGIDKSFTGSLVKIYDTYSDTIEISSCERSARWYINSYLNRGKSEIGELIVLQRAIDRLIRDIGIVLKEVKNGA</sequence>
<evidence type="ECO:0000313" key="2">
    <source>
        <dbReference type="Proteomes" id="UP000662782"/>
    </source>
</evidence>
<gene>
    <name evidence="1" type="ORF">CPT_Miami_169</name>
</gene>